<reference evidence="4" key="1">
    <citation type="journal article" date="2008" name="ISME J.">
        <title>Genomic patterns of recombination, clonal divergence and environment in marine microbial populations.</title>
        <authorList>
            <person name="Konstantinidis K.T."/>
            <person name="Delong E.F."/>
        </authorList>
    </citation>
    <scope>NUCLEOTIDE SEQUENCE</scope>
</reference>
<comment type="similarity">
    <text evidence="1">Belongs to the universal ribosomal protein uL29 family.</text>
</comment>
<evidence type="ECO:0000256" key="3">
    <source>
        <dbReference type="ARBA" id="ARBA00023274"/>
    </source>
</evidence>
<dbReference type="EMBL" id="EU016608">
    <property type="protein sequence ID" value="ABZ07756.1"/>
    <property type="molecule type" value="Genomic_DNA"/>
</dbReference>
<dbReference type="InterPro" id="IPR036049">
    <property type="entry name" value="Ribosomal_uL29_sf"/>
</dbReference>
<dbReference type="InterPro" id="IPR001854">
    <property type="entry name" value="Ribosomal_uL29"/>
</dbReference>
<evidence type="ECO:0000256" key="2">
    <source>
        <dbReference type="ARBA" id="ARBA00022980"/>
    </source>
</evidence>
<protein>
    <submittedName>
        <fullName evidence="4">Putative ribosomal L29 protein</fullName>
    </submittedName>
</protein>
<dbReference type="SUPFAM" id="SSF46561">
    <property type="entry name" value="Ribosomal protein L29 (L29p)"/>
    <property type="match status" value="1"/>
</dbReference>
<dbReference type="Pfam" id="PF00831">
    <property type="entry name" value="Ribosomal_L29"/>
    <property type="match status" value="1"/>
</dbReference>
<keyword evidence="3" id="KW-0687">Ribonucleoprotein</keyword>
<dbReference type="NCBIfam" id="TIGR00012">
    <property type="entry name" value="L29"/>
    <property type="match status" value="1"/>
</dbReference>
<evidence type="ECO:0000256" key="1">
    <source>
        <dbReference type="ARBA" id="ARBA00009254"/>
    </source>
</evidence>
<sequence length="69" mass="7574">MSRLKSKELSKLDGGERGRKLAEVRAELSKLKAGAARGTLRKEVGQINALKKNIARILTVINAQKEETT</sequence>
<organism evidence="4">
    <name type="scientific">uncultured marine microorganism HF4000_ANIW141A21</name>
    <dbReference type="NCBI Taxonomy" id="455535"/>
    <lineage>
        <taxon>unclassified sequences</taxon>
        <taxon>environmental samples</taxon>
    </lineage>
</organism>
<dbReference type="GO" id="GO:0003735">
    <property type="term" value="F:structural constituent of ribosome"/>
    <property type="evidence" value="ECO:0007669"/>
    <property type="project" value="InterPro"/>
</dbReference>
<name>B3T597_9ZZZZ</name>
<evidence type="ECO:0000313" key="4">
    <source>
        <dbReference type="EMBL" id="ABZ07756.1"/>
    </source>
</evidence>
<dbReference type="AlphaFoldDB" id="B3T597"/>
<proteinExistence type="inferred from homology"/>
<accession>B3T597</accession>
<keyword evidence="2" id="KW-0689">Ribosomal protein</keyword>
<gene>
    <name evidence="4" type="ORF">ALOHA_HF4000ANIW141A21ctg1g41</name>
</gene>
<dbReference type="HAMAP" id="MF_00374">
    <property type="entry name" value="Ribosomal_uL29"/>
    <property type="match status" value="1"/>
</dbReference>
<dbReference type="GO" id="GO:1990904">
    <property type="term" value="C:ribonucleoprotein complex"/>
    <property type="evidence" value="ECO:0007669"/>
    <property type="project" value="UniProtKB-KW"/>
</dbReference>
<dbReference type="Gene3D" id="1.10.287.310">
    <property type="match status" value="1"/>
</dbReference>